<proteinExistence type="predicted"/>
<evidence type="ECO:0000313" key="2">
    <source>
        <dbReference type="Proteomes" id="UP001596043"/>
    </source>
</evidence>
<dbReference type="EMBL" id="JBHSFV010000001">
    <property type="protein sequence ID" value="MFC4632923.1"/>
    <property type="molecule type" value="Genomic_DNA"/>
</dbReference>
<accession>A0ABV9HSU0</accession>
<keyword evidence="2" id="KW-1185">Reference proteome</keyword>
<name>A0ABV9HSU0_9FLAO</name>
<sequence>MEKIKYLLLVTLSIITCISCDDDSEFGSGVDQTLIGFSNSTQDLSIQIDETQDFEIQINSTTLSDSERTIIFTISDLSTLDPSFYSISSMSITIPANEFFGSTTVTIQDVVGNVADPETIILEIVSQDDFVTGSSVTTTLSVGINCPFVYSEIPEGLYEVTQSDFGDFFGDTTTTRTIELGPGENQVTILEGEFPIEGSDPLIITLNDAGNVIAVNEDGLAFGNGPVSADNNFPPNFYLLGSSEGTVLSCIGRFELILNYSPFNGNVHSFNLKFIE</sequence>
<organism evidence="1 2">
    <name type="scientific">Dokdonia ponticola</name>
    <dbReference type="NCBI Taxonomy" id="2041041"/>
    <lineage>
        <taxon>Bacteria</taxon>
        <taxon>Pseudomonadati</taxon>
        <taxon>Bacteroidota</taxon>
        <taxon>Flavobacteriia</taxon>
        <taxon>Flavobacteriales</taxon>
        <taxon>Flavobacteriaceae</taxon>
        <taxon>Dokdonia</taxon>
    </lineage>
</organism>
<dbReference type="RefSeq" id="WP_379977080.1">
    <property type="nucleotide sequence ID" value="NZ_JBHSFV010000001.1"/>
</dbReference>
<comment type="caution">
    <text evidence="1">The sequence shown here is derived from an EMBL/GenBank/DDBJ whole genome shotgun (WGS) entry which is preliminary data.</text>
</comment>
<protein>
    <recommendedName>
        <fullName evidence="3">DUF4382 domain-containing protein</fullName>
    </recommendedName>
</protein>
<evidence type="ECO:0000313" key="1">
    <source>
        <dbReference type="EMBL" id="MFC4632923.1"/>
    </source>
</evidence>
<evidence type="ECO:0008006" key="3">
    <source>
        <dbReference type="Google" id="ProtNLM"/>
    </source>
</evidence>
<dbReference type="Proteomes" id="UP001596043">
    <property type="component" value="Unassembled WGS sequence"/>
</dbReference>
<reference evidence="2" key="1">
    <citation type="journal article" date="2019" name="Int. J. Syst. Evol. Microbiol.">
        <title>The Global Catalogue of Microorganisms (GCM) 10K type strain sequencing project: providing services to taxonomists for standard genome sequencing and annotation.</title>
        <authorList>
            <consortium name="The Broad Institute Genomics Platform"/>
            <consortium name="The Broad Institute Genome Sequencing Center for Infectious Disease"/>
            <person name="Wu L."/>
            <person name="Ma J."/>
        </authorList>
    </citation>
    <scope>NUCLEOTIDE SEQUENCE [LARGE SCALE GENOMIC DNA]</scope>
    <source>
        <strain evidence="2">YJ-61-S</strain>
    </source>
</reference>
<gene>
    <name evidence="1" type="ORF">ACFO3O_03335</name>
</gene>